<accession>A0A7G9Z4C5</accession>
<reference evidence="3" key="1">
    <citation type="submission" date="2020-06" db="EMBL/GenBank/DDBJ databases">
        <title>Unique genomic features of the anaerobic methanotrophic archaea.</title>
        <authorList>
            <person name="Chadwick G.L."/>
            <person name="Skennerton C.T."/>
            <person name="Laso-Perez R."/>
            <person name="Leu A.O."/>
            <person name="Speth D.R."/>
            <person name="Yu H."/>
            <person name="Morgan-Lang C."/>
            <person name="Hatzenpichler R."/>
            <person name="Goudeau D."/>
            <person name="Malmstrom R."/>
            <person name="Brazelton W.J."/>
            <person name="Woyke T."/>
            <person name="Hallam S.J."/>
            <person name="Tyson G.W."/>
            <person name="Wegener G."/>
            <person name="Boetius A."/>
            <person name="Orphan V."/>
        </authorList>
    </citation>
    <scope>NUCLEOTIDE SEQUENCE</scope>
</reference>
<dbReference type="AlphaFoldDB" id="A0A7G9Z4C5"/>
<evidence type="ECO:0000313" key="2">
    <source>
        <dbReference type="EMBL" id="QNO55038.1"/>
    </source>
</evidence>
<evidence type="ECO:0000313" key="3">
    <source>
        <dbReference type="EMBL" id="QNO55109.1"/>
    </source>
</evidence>
<proteinExistence type="predicted"/>
<dbReference type="Gene3D" id="3.40.50.150">
    <property type="entry name" value="Vaccinia Virus protein VP39"/>
    <property type="match status" value="1"/>
</dbReference>
<dbReference type="GO" id="GO:0008757">
    <property type="term" value="F:S-adenosylmethionine-dependent methyltransferase activity"/>
    <property type="evidence" value="ECO:0007669"/>
    <property type="project" value="InterPro"/>
</dbReference>
<organism evidence="3">
    <name type="scientific">Candidatus Methanophaga sp. ANME-1 ERB7</name>
    <dbReference type="NCBI Taxonomy" id="2759913"/>
    <lineage>
        <taxon>Archaea</taxon>
        <taxon>Methanobacteriati</taxon>
        <taxon>Methanobacteriota</taxon>
        <taxon>Stenosarchaea group</taxon>
        <taxon>Methanomicrobia</taxon>
        <taxon>Candidatus Methanophagales</taxon>
        <taxon>Candidatus Methanophagaceae</taxon>
        <taxon>Candidatus Methanophaga</taxon>
    </lineage>
</organism>
<feature type="domain" description="Methyltransferase type 11" evidence="1">
    <location>
        <begin position="28"/>
        <end position="115"/>
    </location>
</feature>
<dbReference type="EMBL" id="MT631601">
    <property type="protein sequence ID" value="QNO55038.1"/>
    <property type="molecule type" value="Genomic_DNA"/>
</dbReference>
<dbReference type="Pfam" id="PF08241">
    <property type="entry name" value="Methyltransf_11"/>
    <property type="match status" value="1"/>
</dbReference>
<name>A0A7G9Z4C5_9EURY</name>
<dbReference type="InterPro" id="IPR013216">
    <property type="entry name" value="Methyltransf_11"/>
</dbReference>
<dbReference type="SUPFAM" id="SSF53335">
    <property type="entry name" value="S-adenosyl-L-methionine-dependent methyltransferases"/>
    <property type="match status" value="1"/>
</dbReference>
<sequence>MKETVWDKYWKKQQEIKLENITRTLALLKDFEDYHLNAVFLDLFLPTLSFAKRNADNNKIIADFVLAYGFRLPFSDETFDIVWNEGVNEHFEGEQRQKIFDEMARVCVTGGKMIVIAPNALNLPYRITKKILELRNQWIYGFEKTYTIFEQKRRMRNAGITPSKSSGAQIIISLLTFLELIHSEASPKKKENVKTLEQTTSRSKIKRLLEVIMKIDEHLEVVFGTLLGKDIGIKGGKRC</sequence>
<evidence type="ECO:0000259" key="1">
    <source>
        <dbReference type="Pfam" id="PF08241"/>
    </source>
</evidence>
<gene>
    <name evidence="2" type="ORF">FPOEFMDM_00023</name>
    <name evidence="3" type="ORF">MNNOGLJF_00023</name>
</gene>
<dbReference type="InterPro" id="IPR029063">
    <property type="entry name" value="SAM-dependent_MTases_sf"/>
</dbReference>
<dbReference type="EMBL" id="MT631603">
    <property type="protein sequence ID" value="QNO55109.1"/>
    <property type="molecule type" value="Genomic_DNA"/>
</dbReference>
<protein>
    <recommendedName>
        <fullName evidence="1">Methyltransferase type 11 domain-containing protein</fullName>
    </recommendedName>
</protein>